<evidence type="ECO:0000259" key="5">
    <source>
        <dbReference type="Pfam" id="PF23668"/>
    </source>
</evidence>
<feature type="domain" description="CDCP1 first CUB" evidence="4">
    <location>
        <begin position="29"/>
        <end position="104"/>
    </location>
</feature>
<keyword evidence="1" id="KW-1133">Transmembrane helix</keyword>
<dbReference type="EMBL" id="JAGEUA010000004">
    <property type="protein sequence ID" value="KAL0984945.1"/>
    <property type="molecule type" value="Genomic_DNA"/>
</dbReference>
<evidence type="ECO:0000313" key="6">
    <source>
        <dbReference type="EMBL" id="KAL0984945.1"/>
    </source>
</evidence>
<sequence>MNLSTGGCALQILGLFMFAVFLQSEGVRLTLIPGKGTTLVISSEVSRRSECTVCNGTDVKRSCFSAGIDIEVLMNDPKAAENVKFTCPQPEKVFTVKVLKQIECTVKSCNGDITPIEFDIGTLPLQNFNRTFIWNITSPVPKAFHLDFSQMGLRQIVPSERCPDQHTYTLLVIQKTGEAAVGTYCRNGSVSAAQILTQGRLSLEVPGGWILNPTVFNVSVGDEIKSLAVVKVTVPEGTSSSVLLSPNYPDSFPDDDLVEWEFMVPPKHYSTVVFLNLTQPQCLKKEPAAEYQYGNKQYGLVKKLSDPQPAQRRDYFSLTLRNCEMNRIGENSTGLALRFQVSANRSSIPVLCSLDLTNEQGLSLYIAKTSPKSLCELKLNSVIQENITVPSGKIYQLSFQDCIPQKLLMLASKIIECHQWKDCPAAAGPVILTVPSLSRCLPARLASIKWTMRPPKDGTVELLPPTGSLRQSLPGHLCNHSDIIIVKDDEDGTTVGKFCPGGAIHKIQFHTNVSINASVTSGHPYFNISFTKEIADRYIFTVYPKSGHPTLLATPGWPAGMTPYSTVSWIVSVPSKHKARLVFTNINQPNCSDSHTAMSVQSLGSLKQVYSQREDKKANREITVAQSFYLNMSNCMPVTGTFSVLTQITLHKEQNMLLTIILSVVATMLVLMVVVLAGICTVIRRKKRQLSNQVSIYNANEASFLPGQNGSYPKSREDESHIYASIEDTLVYSHLLRDEEGFSDRVDVCQSFTGPTDVKPHFLGTFAEIPEVGIYQPSVPPHIHNRSSSKSEKSIVDNELYGNTSSQSQSDCLNTKHATVLEQDA</sequence>
<evidence type="ECO:0008006" key="8">
    <source>
        <dbReference type="Google" id="ProtNLM"/>
    </source>
</evidence>
<dbReference type="PANTHER" id="PTHR14477">
    <property type="entry name" value="CUB DOMAIN-CONTAINING PROTEIN 1"/>
    <property type="match status" value="1"/>
</dbReference>
<comment type="caution">
    <text evidence="6">The sequence shown here is derived from an EMBL/GenBank/DDBJ whole genome shotgun (WGS) entry which is preliminary data.</text>
</comment>
<protein>
    <recommendedName>
        <fullName evidence="8">CUB domain-containing protein 1</fullName>
    </recommendedName>
</protein>
<keyword evidence="7" id="KW-1185">Reference proteome</keyword>
<dbReference type="InterPro" id="IPR056269">
    <property type="entry name" value="CUB_CDCP1_2nd_5th"/>
</dbReference>
<dbReference type="Pfam" id="PF23667">
    <property type="entry name" value="CUB_CDCP1_1"/>
    <property type="match status" value="1"/>
</dbReference>
<feature type="chain" id="PRO_5044855850" description="CUB domain-containing protein 1" evidence="2">
    <location>
        <begin position="25"/>
        <end position="825"/>
    </location>
</feature>
<evidence type="ECO:0000313" key="7">
    <source>
        <dbReference type="Proteomes" id="UP001557470"/>
    </source>
</evidence>
<reference evidence="6 7" key="1">
    <citation type="submission" date="2024-06" db="EMBL/GenBank/DDBJ databases">
        <authorList>
            <person name="Pan Q."/>
            <person name="Wen M."/>
            <person name="Jouanno E."/>
            <person name="Zahm M."/>
            <person name="Klopp C."/>
            <person name="Cabau C."/>
            <person name="Louis A."/>
            <person name="Berthelot C."/>
            <person name="Parey E."/>
            <person name="Roest Crollius H."/>
            <person name="Montfort J."/>
            <person name="Robinson-Rechavi M."/>
            <person name="Bouchez O."/>
            <person name="Lampietro C."/>
            <person name="Lopez Roques C."/>
            <person name="Donnadieu C."/>
            <person name="Postlethwait J."/>
            <person name="Bobe J."/>
            <person name="Verreycken H."/>
            <person name="Guiguen Y."/>
        </authorList>
    </citation>
    <scope>NUCLEOTIDE SEQUENCE [LARGE SCALE GENOMIC DNA]</scope>
    <source>
        <strain evidence="6">Up_M1</strain>
        <tissue evidence="6">Testis</tissue>
    </source>
</reference>
<dbReference type="AlphaFoldDB" id="A0ABD0WWX2"/>
<keyword evidence="2" id="KW-0732">Signal</keyword>
<dbReference type="Proteomes" id="UP001557470">
    <property type="component" value="Unassembled WGS sequence"/>
</dbReference>
<evidence type="ECO:0000256" key="2">
    <source>
        <dbReference type="SAM" id="SignalP"/>
    </source>
</evidence>
<feature type="signal peptide" evidence="2">
    <location>
        <begin position="1"/>
        <end position="24"/>
    </location>
</feature>
<feature type="domain" description="CDCP1 second and fifth CUB" evidence="5">
    <location>
        <begin position="434"/>
        <end position="523"/>
    </location>
</feature>
<gene>
    <name evidence="6" type="ORF">UPYG_G00150820</name>
</gene>
<dbReference type="InterPro" id="IPR056268">
    <property type="entry name" value="CUB_CDCP1_1st"/>
</dbReference>
<evidence type="ECO:0000259" key="4">
    <source>
        <dbReference type="Pfam" id="PF23667"/>
    </source>
</evidence>
<organism evidence="6 7">
    <name type="scientific">Umbra pygmaea</name>
    <name type="common">Eastern mudminnow</name>
    <dbReference type="NCBI Taxonomy" id="75934"/>
    <lineage>
        <taxon>Eukaryota</taxon>
        <taxon>Metazoa</taxon>
        <taxon>Chordata</taxon>
        <taxon>Craniata</taxon>
        <taxon>Vertebrata</taxon>
        <taxon>Euteleostomi</taxon>
        <taxon>Actinopterygii</taxon>
        <taxon>Neopterygii</taxon>
        <taxon>Teleostei</taxon>
        <taxon>Protacanthopterygii</taxon>
        <taxon>Esociformes</taxon>
        <taxon>Umbridae</taxon>
        <taxon>Umbra</taxon>
    </lineage>
</organism>
<dbReference type="PANTHER" id="PTHR14477:SF1">
    <property type="entry name" value="CUB DOMAIN-CONTAINING PROTEIN 1"/>
    <property type="match status" value="1"/>
</dbReference>
<keyword evidence="1" id="KW-0812">Transmembrane</keyword>
<name>A0ABD0WWX2_UMBPY</name>
<proteinExistence type="predicted"/>
<dbReference type="InterPro" id="IPR038811">
    <property type="entry name" value="CDCP1"/>
</dbReference>
<feature type="domain" description="CDCP1 second and fifth CUB" evidence="5">
    <location>
        <begin position="118"/>
        <end position="221"/>
    </location>
</feature>
<dbReference type="Pfam" id="PF23668">
    <property type="entry name" value="CUB_CDCP1_2"/>
    <property type="match status" value="2"/>
</dbReference>
<accession>A0ABD0WWX2</accession>
<dbReference type="InterPro" id="IPR056266">
    <property type="entry name" value="CDCP1_CUB_3rd_6th"/>
</dbReference>
<dbReference type="Pfam" id="PF23665">
    <property type="entry name" value="CDCP1_CUB_6"/>
    <property type="match status" value="2"/>
</dbReference>
<feature type="transmembrane region" description="Helical" evidence="1">
    <location>
        <begin position="656"/>
        <end position="683"/>
    </location>
</feature>
<evidence type="ECO:0000256" key="1">
    <source>
        <dbReference type="SAM" id="Phobius"/>
    </source>
</evidence>
<evidence type="ECO:0000259" key="3">
    <source>
        <dbReference type="Pfam" id="PF23665"/>
    </source>
</evidence>
<keyword evidence="1" id="KW-0472">Membrane</keyword>
<feature type="domain" description="CDCP1 third and sixth CUB" evidence="3">
    <location>
        <begin position="536"/>
        <end position="649"/>
    </location>
</feature>
<feature type="domain" description="CDCP1 third and sixth CUB" evidence="3">
    <location>
        <begin position="229"/>
        <end position="327"/>
    </location>
</feature>